<organism evidence="2 3">
    <name type="scientific">Caulobacter henricii</name>
    <dbReference type="NCBI Taxonomy" id="69395"/>
    <lineage>
        <taxon>Bacteria</taxon>
        <taxon>Pseudomonadati</taxon>
        <taxon>Pseudomonadota</taxon>
        <taxon>Alphaproteobacteria</taxon>
        <taxon>Caulobacterales</taxon>
        <taxon>Caulobacteraceae</taxon>
        <taxon>Caulobacter</taxon>
    </lineage>
</organism>
<protein>
    <submittedName>
        <fullName evidence="2">Uncharacterized protein</fullName>
    </submittedName>
</protein>
<feature type="signal peptide" evidence="1">
    <location>
        <begin position="1"/>
        <end position="25"/>
    </location>
</feature>
<proteinExistence type="predicted"/>
<dbReference type="RefSeq" id="WP_062149737.1">
    <property type="nucleotide sequence ID" value="NZ_CP013002.1"/>
</dbReference>
<dbReference type="STRING" id="69395.AQ619_15635"/>
<name>A0A0P0P2G3_9CAUL</name>
<reference evidence="2 3" key="1">
    <citation type="submission" date="2015-10" db="EMBL/GenBank/DDBJ databases">
        <title>Conservation of the essential genome among Caulobacter and Brevundimonas species.</title>
        <authorList>
            <person name="Scott D."/>
            <person name="Ely B."/>
        </authorList>
    </citation>
    <scope>NUCLEOTIDE SEQUENCE [LARGE SCALE GENOMIC DNA]</scope>
    <source>
        <strain evidence="2 3">CB4</strain>
    </source>
</reference>
<evidence type="ECO:0000256" key="1">
    <source>
        <dbReference type="SAM" id="SignalP"/>
    </source>
</evidence>
<evidence type="ECO:0000313" key="3">
    <source>
        <dbReference type="Proteomes" id="UP000056905"/>
    </source>
</evidence>
<dbReference type="KEGG" id="chq:AQ619_15635"/>
<evidence type="ECO:0000313" key="2">
    <source>
        <dbReference type="EMBL" id="ALL14671.1"/>
    </source>
</evidence>
<accession>A0A0P0P2G3</accession>
<keyword evidence="1" id="KW-0732">Signal</keyword>
<keyword evidence="3" id="KW-1185">Reference proteome</keyword>
<gene>
    <name evidence="2" type="ORF">AQ619_15635</name>
</gene>
<dbReference type="Proteomes" id="UP000056905">
    <property type="component" value="Chromosome"/>
</dbReference>
<sequence length="231" mass="24020">MSKISALFSAVLFAGLLAGAVPAQAADSFIARTEKVKLQWTKGKGLLHPGFTIAEYSGLSKVRGSSTKALGVYSSSKSSAEINVTTASFGDVTIQCKGGESRTGLGWITFDRDKLAYVCTFQGAGAGPSAAFTLVQAKGGLMARLQTPQRAGELQFGSFTLRTETKQVGSMPIGLGTGAVGYVIRNGDQEIAAVDLTGMSKTAYLPPKGAPERDAAAVMALILILFMDTPV</sequence>
<dbReference type="EMBL" id="CP013002">
    <property type="protein sequence ID" value="ALL14671.1"/>
    <property type="molecule type" value="Genomic_DNA"/>
</dbReference>
<feature type="chain" id="PRO_5006052692" evidence="1">
    <location>
        <begin position="26"/>
        <end position="231"/>
    </location>
</feature>
<dbReference type="OrthoDB" id="7202587at2"/>
<dbReference type="AlphaFoldDB" id="A0A0P0P2G3"/>